<evidence type="ECO:0000256" key="4">
    <source>
        <dbReference type="ARBA" id="ARBA00023288"/>
    </source>
</evidence>
<feature type="domain" description="C-type lysozyme inhibitor" evidence="5">
    <location>
        <begin position="29"/>
        <end position="90"/>
    </location>
</feature>
<protein>
    <recommendedName>
        <fullName evidence="5">C-type lysozyme inhibitor domain-containing protein</fullName>
    </recommendedName>
</protein>
<evidence type="ECO:0000256" key="1">
    <source>
        <dbReference type="ARBA" id="ARBA00022729"/>
    </source>
</evidence>
<evidence type="ECO:0000313" key="7">
    <source>
        <dbReference type="Proteomes" id="UP000235861"/>
    </source>
</evidence>
<reference evidence="6 7" key="1">
    <citation type="submission" date="2017-11" db="EMBL/GenBank/DDBJ databases">
        <title>Draft genome sequence of environmental isolate Aeromonas cavernicola sp. nov. MDC 2508.</title>
        <authorList>
            <person name="Colston S.M."/>
            <person name="Navarro A."/>
            <person name="Martinez-Murcia A.J."/>
            <person name="Graf J."/>
        </authorList>
    </citation>
    <scope>NUCLEOTIDE SEQUENCE [LARGE SCALE GENOMIC DNA]</scope>
    <source>
        <strain evidence="6 7">MDC 2508</strain>
    </source>
</reference>
<dbReference type="Proteomes" id="UP000235861">
    <property type="component" value="Unassembled WGS sequence"/>
</dbReference>
<keyword evidence="2" id="KW-0472">Membrane</keyword>
<dbReference type="SUPFAM" id="SSF141488">
    <property type="entry name" value="YdhA-like"/>
    <property type="match status" value="1"/>
</dbReference>
<dbReference type="InterPro" id="IPR036328">
    <property type="entry name" value="MliC_sf"/>
</dbReference>
<sequence>MKRLIALFSLLGLAACSSPQPTEYQYRQYQCGEEELAITYDSQADMVQFPYAGVYHKLIRVESQRGSKYTDGLTTFWDQDEQSILSQKEQTLLTCKPK</sequence>
<dbReference type="PROSITE" id="PS51257">
    <property type="entry name" value="PROKAR_LIPOPROTEIN"/>
    <property type="match status" value="1"/>
</dbReference>
<keyword evidence="7" id="KW-1185">Reference proteome</keyword>
<gene>
    <name evidence="6" type="ORF">CUC53_00670</name>
</gene>
<keyword evidence="1" id="KW-0732">Signal</keyword>
<dbReference type="Gene3D" id="2.40.128.200">
    <property type="match status" value="1"/>
</dbReference>
<keyword evidence="4" id="KW-0449">Lipoprotein</keyword>
<dbReference type="EMBL" id="PGGC01000005">
    <property type="protein sequence ID" value="PJG60555.1"/>
    <property type="molecule type" value="Genomic_DNA"/>
</dbReference>
<dbReference type="OrthoDB" id="5588236at2"/>
<evidence type="ECO:0000259" key="5">
    <source>
        <dbReference type="Pfam" id="PF09864"/>
    </source>
</evidence>
<comment type="caution">
    <text evidence="6">The sequence shown here is derived from an EMBL/GenBank/DDBJ whole genome shotgun (WGS) entry which is preliminary data.</text>
</comment>
<accession>A0A2H9U959</accession>
<dbReference type="Pfam" id="PF09864">
    <property type="entry name" value="MliC"/>
    <property type="match status" value="1"/>
</dbReference>
<name>A0A2H9U959_9GAMM</name>
<evidence type="ECO:0000256" key="2">
    <source>
        <dbReference type="ARBA" id="ARBA00023136"/>
    </source>
</evidence>
<evidence type="ECO:0000313" key="6">
    <source>
        <dbReference type="EMBL" id="PJG60555.1"/>
    </source>
</evidence>
<proteinExistence type="predicted"/>
<evidence type="ECO:0000256" key="3">
    <source>
        <dbReference type="ARBA" id="ARBA00023139"/>
    </source>
</evidence>
<dbReference type="AlphaFoldDB" id="A0A2H9U959"/>
<organism evidence="6 7">
    <name type="scientific">Aeromonas cavernicola</name>
    <dbReference type="NCBI Taxonomy" id="1006623"/>
    <lineage>
        <taxon>Bacteria</taxon>
        <taxon>Pseudomonadati</taxon>
        <taxon>Pseudomonadota</taxon>
        <taxon>Gammaproteobacteria</taxon>
        <taxon>Aeromonadales</taxon>
        <taxon>Aeromonadaceae</taxon>
        <taxon>Aeromonas</taxon>
    </lineage>
</organism>
<keyword evidence="3" id="KW-0564">Palmitate</keyword>
<dbReference type="RefSeq" id="WP_100292376.1">
    <property type="nucleotide sequence ID" value="NZ_PGGC01000005.1"/>
</dbReference>
<dbReference type="InterPro" id="IPR018660">
    <property type="entry name" value="MliC"/>
</dbReference>